<name>A0A0H5M1E8_YERIN</name>
<sequence>MNMSFSLASQELIASTRTSLFALVDGLQYERHYGEALQTTDSAVLPLFDKYPDSRIAFAGPWLIDMHTAMAFREQLAELEQHLPAVSWILSALSLSELLAHLQQCLNAELPDGRIALLRLQDPRVQVRLGEQLNEQQHWKLTKDIAQWYSTVDKRVYSLKQKEFIC</sequence>
<dbReference type="Pfam" id="PF13503">
    <property type="entry name" value="DUF4123"/>
    <property type="match status" value="1"/>
</dbReference>
<protein>
    <recommendedName>
        <fullName evidence="1">DUF4123 domain-containing protein</fullName>
    </recommendedName>
</protein>
<dbReference type="InterPro" id="IPR025391">
    <property type="entry name" value="DUF4123"/>
</dbReference>
<dbReference type="RefSeq" id="WP_053010314.1">
    <property type="nucleotide sequence ID" value="NZ_CWJI01000018.1"/>
</dbReference>
<organism evidence="2 3">
    <name type="scientific">Yersinia intermedia</name>
    <dbReference type="NCBI Taxonomy" id="631"/>
    <lineage>
        <taxon>Bacteria</taxon>
        <taxon>Pseudomonadati</taxon>
        <taxon>Pseudomonadota</taxon>
        <taxon>Gammaproteobacteria</taxon>
        <taxon>Enterobacterales</taxon>
        <taxon>Yersiniaceae</taxon>
        <taxon>Yersinia</taxon>
    </lineage>
</organism>
<gene>
    <name evidence="2" type="ORF">ERS008476_03924</name>
</gene>
<dbReference type="AlphaFoldDB" id="A0A0H5M1E8"/>
<reference evidence="3" key="1">
    <citation type="submission" date="2015-03" db="EMBL/GenBank/DDBJ databases">
        <authorList>
            <consortium name="Pathogen Informatics"/>
        </authorList>
    </citation>
    <scope>NUCLEOTIDE SEQUENCE [LARGE SCALE GENOMIC DNA]</scope>
    <source>
        <strain evidence="3">R148</strain>
    </source>
</reference>
<accession>A0A0H5M1E8</accession>
<proteinExistence type="predicted"/>
<evidence type="ECO:0000259" key="1">
    <source>
        <dbReference type="Pfam" id="PF13503"/>
    </source>
</evidence>
<evidence type="ECO:0000313" key="3">
    <source>
        <dbReference type="Proteomes" id="UP000043316"/>
    </source>
</evidence>
<dbReference type="Proteomes" id="UP000043316">
    <property type="component" value="Unassembled WGS sequence"/>
</dbReference>
<evidence type="ECO:0000313" key="2">
    <source>
        <dbReference type="EMBL" id="CRY56877.1"/>
    </source>
</evidence>
<dbReference type="EMBL" id="CWJI01000018">
    <property type="protein sequence ID" value="CRY56877.1"/>
    <property type="molecule type" value="Genomic_DNA"/>
</dbReference>
<feature type="domain" description="DUF4123" evidence="1">
    <location>
        <begin position="20"/>
        <end position="137"/>
    </location>
</feature>